<dbReference type="Proteomes" id="UP000654075">
    <property type="component" value="Unassembled WGS sequence"/>
</dbReference>
<reference evidence="3" key="1">
    <citation type="submission" date="2021-02" db="EMBL/GenBank/DDBJ databases">
        <authorList>
            <person name="Dougan E. K."/>
            <person name="Rhodes N."/>
            <person name="Thang M."/>
            <person name="Chan C."/>
        </authorList>
    </citation>
    <scope>NUCLEOTIDE SEQUENCE</scope>
</reference>
<evidence type="ECO:0000313" key="5">
    <source>
        <dbReference type="Proteomes" id="UP000654075"/>
    </source>
</evidence>
<evidence type="ECO:0000313" key="3">
    <source>
        <dbReference type="EMBL" id="CAE8735752.1"/>
    </source>
</evidence>
<keyword evidence="1" id="KW-0472">Membrane</keyword>
<evidence type="ECO:0000313" key="2">
    <source>
        <dbReference type="EMBL" id="CAE8639908.1"/>
    </source>
</evidence>
<evidence type="ECO:0000313" key="4">
    <source>
        <dbReference type="Proteomes" id="UP000626109"/>
    </source>
</evidence>
<dbReference type="Proteomes" id="UP000626109">
    <property type="component" value="Unassembled WGS sequence"/>
</dbReference>
<evidence type="ECO:0000256" key="1">
    <source>
        <dbReference type="SAM" id="Phobius"/>
    </source>
</evidence>
<keyword evidence="1" id="KW-0812">Transmembrane</keyword>
<organism evidence="3 4">
    <name type="scientific">Polarella glacialis</name>
    <name type="common">Dinoflagellate</name>
    <dbReference type="NCBI Taxonomy" id="89957"/>
    <lineage>
        <taxon>Eukaryota</taxon>
        <taxon>Sar</taxon>
        <taxon>Alveolata</taxon>
        <taxon>Dinophyceae</taxon>
        <taxon>Suessiales</taxon>
        <taxon>Suessiaceae</taxon>
        <taxon>Polarella</taxon>
    </lineage>
</organism>
<feature type="non-terminal residue" evidence="3">
    <location>
        <position position="1"/>
    </location>
</feature>
<sequence length="155" mass="15308">DLQYLSLPYGADYTSMWDDVETRSRGVANAARAVGGAVGSAVSGAVGLVAGGGSGLLVALGLGGLGIAFVGYFAMLWGGPGAHLSGMAAPGSWPVSGPGGAGGYHPDWPVHSSGAPGPMTLSQYGLVPSSSHASAYNHHSSYSSQAVHPYAGTYG</sequence>
<proteinExistence type="predicted"/>
<feature type="transmembrane region" description="Helical" evidence="1">
    <location>
        <begin position="30"/>
        <end position="50"/>
    </location>
</feature>
<protein>
    <submittedName>
        <fullName evidence="3">Uncharacterized protein</fullName>
    </submittedName>
</protein>
<comment type="caution">
    <text evidence="3">The sequence shown here is derived from an EMBL/GenBank/DDBJ whole genome shotgun (WGS) entry which is preliminary data.</text>
</comment>
<gene>
    <name evidence="2" type="ORF">PGLA1383_LOCUS54885</name>
    <name evidence="3" type="ORF">PGLA2088_LOCUS48003</name>
</gene>
<dbReference type="EMBL" id="CAJNNW010036584">
    <property type="protein sequence ID" value="CAE8735752.1"/>
    <property type="molecule type" value="Genomic_DNA"/>
</dbReference>
<keyword evidence="5" id="KW-1185">Reference proteome</keyword>
<name>A0A813LQX8_POLGL</name>
<accession>A0A813LQX8</accession>
<feature type="transmembrane region" description="Helical" evidence="1">
    <location>
        <begin position="56"/>
        <end position="77"/>
    </location>
</feature>
<keyword evidence="1" id="KW-1133">Transmembrane helix</keyword>
<dbReference type="EMBL" id="CAJNNV010032413">
    <property type="protein sequence ID" value="CAE8639908.1"/>
    <property type="molecule type" value="Genomic_DNA"/>
</dbReference>
<dbReference type="AlphaFoldDB" id="A0A813LQX8"/>